<sequence>MLVLQASLNHAQRMLRIIDSASGQVVTEWRGVAVDRVLASAGLTTADLATATGTAAPARVLRSLLFEALVADFVAPGATHRGPAEVIPLPRCRAGQNRARERPART</sequence>
<dbReference type="OrthoDB" id="6400925at2"/>
<organism evidence="1 2">
    <name type="scientific">Thioalkalivibrio paradoxus ARh 1</name>
    <dbReference type="NCBI Taxonomy" id="713585"/>
    <lineage>
        <taxon>Bacteria</taxon>
        <taxon>Pseudomonadati</taxon>
        <taxon>Pseudomonadota</taxon>
        <taxon>Gammaproteobacteria</taxon>
        <taxon>Chromatiales</taxon>
        <taxon>Ectothiorhodospiraceae</taxon>
        <taxon>Thioalkalivibrio</taxon>
    </lineage>
</organism>
<accession>W0DN04</accession>
<gene>
    <name evidence="1" type="ORF">THITH_01260</name>
</gene>
<dbReference type="RefSeq" id="WP_006746341.1">
    <property type="nucleotide sequence ID" value="NZ_CP007029.1"/>
</dbReference>
<dbReference type="STRING" id="713585.THITH_01260"/>
<dbReference type="AlphaFoldDB" id="W0DN04"/>
<dbReference type="KEGG" id="tti:THITH_01260"/>
<dbReference type="EMBL" id="CP007029">
    <property type="protein sequence ID" value="AHE99831.1"/>
    <property type="molecule type" value="Genomic_DNA"/>
</dbReference>
<protein>
    <submittedName>
        <fullName evidence="1">Uncharacterized protein</fullName>
    </submittedName>
</protein>
<dbReference type="Proteomes" id="UP000005289">
    <property type="component" value="Chromosome"/>
</dbReference>
<reference evidence="1 2" key="1">
    <citation type="submission" date="2013-12" db="EMBL/GenBank/DDBJ databases">
        <authorList>
            <consortium name="DOE Joint Genome Institute"/>
            <person name="Muyzer G."/>
            <person name="Huntemann M."/>
            <person name="Han J."/>
            <person name="Chen A."/>
            <person name="Kyrpides N."/>
            <person name="Mavromatis K."/>
            <person name="Markowitz V."/>
            <person name="Palaniappan K."/>
            <person name="Ivanova N."/>
            <person name="Schaumberg A."/>
            <person name="Pati A."/>
            <person name="Liolios K."/>
            <person name="Nordberg H.P."/>
            <person name="Cantor M.N."/>
            <person name="Hua S.X."/>
            <person name="Woyke T."/>
        </authorList>
    </citation>
    <scope>NUCLEOTIDE SEQUENCE [LARGE SCALE GENOMIC DNA]</scope>
    <source>
        <strain evidence="1 2">ARh 1</strain>
    </source>
</reference>
<dbReference type="HOGENOM" id="CLU_2222041_0_0_6"/>
<evidence type="ECO:0000313" key="2">
    <source>
        <dbReference type="Proteomes" id="UP000005289"/>
    </source>
</evidence>
<evidence type="ECO:0000313" key="1">
    <source>
        <dbReference type="EMBL" id="AHE99831.1"/>
    </source>
</evidence>
<proteinExistence type="predicted"/>
<keyword evidence="2" id="KW-1185">Reference proteome</keyword>
<name>W0DN04_9GAMM</name>